<keyword evidence="2" id="KW-1185">Reference proteome</keyword>
<dbReference type="AlphaFoldDB" id="A0A9D4K0N9"/>
<comment type="caution">
    <text evidence="1">The sequence shown here is derived from an EMBL/GenBank/DDBJ whole genome shotgun (WGS) entry which is preliminary data.</text>
</comment>
<organism evidence="1 2">
    <name type="scientific">Dreissena polymorpha</name>
    <name type="common">Zebra mussel</name>
    <name type="synonym">Mytilus polymorpha</name>
    <dbReference type="NCBI Taxonomy" id="45954"/>
    <lineage>
        <taxon>Eukaryota</taxon>
        <taxon>Metazoa</taxon>
        <taxon>Spiralia</taxon>
        <taxon>Lophotrochozoa</taxon>
        <taxon>Mollusca</taxon>
        <taxon>Bivalvia</taxon>
        <taxon>Autobranchia</taxon>
        <taxon>Heteroconchia</taxon>
        <taxon>Euheterodonta</taxon>
        <taxon>Imparidentia</taxon>
        <taxon>Neoheterodontei</taxon>
        <taxon>Myida</taxon>
        <taxon>Dreissenoidea</taxon>
        <taxon>Dreissenidae</taxon>
        <taxon>Dreissena</taxon>
    </lineage>
</organism>
<dbReference type="EMBL" id="JAIWYP010000004">
    <property type="protein sequence ID" value="KAH3830691.1"/>
    <property type="molecule type" value="Genomic_DNA"/>
</dbReference>
<name>A0A9D4K0N9_DREPO</name>
<proteinExistence type="predicted"/>
<reference evidence="1" key="2">
    <citation type="submission" date="2020-11" db="EMBL/GenBank/DDBJ databases">
        <authorList>
            <person name="McCartney M.A."/>
            <person name="Auch B."/>
            <person name="Kono T."/>
            <person name="Mallez S."/>
            <person name="Becker A."/>
            <person name="Gohl D.M."/>
            <person name="Silverstein K.A.T."/>
            <person name="Koren S."/>
            <person name="Bechman K.B."/>
            <person name="Herman A."/>
            <person name="Abrahante J.E."/>
            <person name="Garbe J."/>
        </authorList>
    </citation>
    <scope>NUCLEOTIDE SEQUENCE</scope>
    <source>
        <strain evidence="1">Duluth1</strain>
        <tissue evidence="1">Whole animal</tissue>
    </source>
</reference>
<reference evidence="1" key="1">
    <citation type="journal article" date="2019" name="bioRxiv">
        <title>The Genome of the Zebra Mussel, Dreissena polymorpha: A Resource for Invasive Species Research.</title>
        <authorList>
            <person name="McCartney M.A."/>
            <person name="Auch B."/>
            <person name="Kono T."/>
            <person name="Mallez S."/>
            <person name="Zhang Y."/>
            <person name="Obille A."/>
            <person name="Becker A."/>
            <person name="Abrahante J.E."/>
            <person name="Garbe J."/>
            <person name="Badalamenti J.P."/>
            <person name="Herman A."/>
            <person name="Mangelson H."/>
            <person name="Liachko I."/>
            <person name="Sullivan S."/>
            <person name="Sone E.D."/>
            <person name="Koren S."/>
            <person name="Silverstein K.A.T."/>
            <person name="Beckman K.B."/>
            <person name="Gohl D.M."/>
        </authorList>
    </citation>
    <scope>NUCLEOTIDE SEQUENCE</scope>
    <source>
        <strain evidence="1">Duluth1</strain>
        <tissue evidence="1">Whole animal</tissue>
    </source>
</reference>
<evidence type="ECO:0000313" key="2">
    <source>
        <dbReference type="Proteomes" id="UP000828390"/>
    </source>
</evidence>
<gene>
    <name evidence="1" type="ORF">DPMN_103937</name>
</gene>
<protein>
    <submittedName>
        <fullName evidence="1">Uncharacterized protein</fullName>
    </submittedName>
</protein>
<evidence type="ECO:0000313" key="1">
    <source>
        <dbReference type="EMBL" id="KAH3830691.1"/>
    </source>
</evidence>
<dbReference type="Proteomes" id="UP000828390">
    <property type="component" value="Unassembled WGS sequence"/>
</dbReference>
<accession>A0A9D4K0N9</accession>
<sequence>MVILQMQGISQLLQYSVGRQILCNPPITPGLDRTGSIGDGIYGNGGGLLKTVKSTLTGIGK</sequence>